<sequence length="266" mass="30172">MQSLNPEFGRGKAHELDPTVDQLGSENTFRERPVAPHADQFRSGYNLNQAEIDSFYMIEAERLVDGFQSQMQKLIKDEISLPSWKPTFNSPDLKIPQDHKEFIHNLKIPLARAPHHNLPDMLLYELGRFQQDKRLEARIQALFTAEPYHKIFVNTSGAGKTRLVLEHLCSSWGLYFSCHDSSHVGSKDLPSAMSNIRQSLDQSILPHAPNLLVTSADIAAHARDKGIPHRDITEADVLTNRIANFKKDVPKSDQFRQALQKKPTSC</sequence>
<protein>
    <submittedName>
        <fullName evidence="2">Uncharacterized protein</fullName>
    </submittedName>
</protein>
<evidence type="ECO:0000313" key="2">
    <source>
        <dbReference type="EMBL" id="KAJ4492319.1"/>
    </source>
</evidence>
<evidence type="ECO:0000313" key="3">
    <source>
        <dbReference type="Proteomes" id="UP001150217"/>
    </source>
</evidence>
<evidence type="ECO:0000256" key="1">
    <source>
        <dbReference type="SAM" id="MobiDB-lite"/>
    </source>
</evidence>
<proteinExistence type="predicted"/>
<reference evidence="2" key="1">
    <citation type="submission" date="2022-08" db="EMBL/GenBank/DDBJ databases">
        <title>A Global Phylogenomic Analysis of the Shiitake Genus Lentinula.</title>
        <authorList>
            <consortium name="DOE Joint Genome Institute"/>
            <person name="Sierra-Patev S."/>
            <person name="Min B."/>
            <person name="Naranjo-Ortiz M."/>
            <person name="Looney B."/>
            <person name="Konkel Z."/>
            <person name="Slot J.C."/>
            <person name="Sakamoto Y."/>
            <person name="Steenwyk J.L."/>
            <person name="Rokas A."/>
            <person name="Carro J."/>
            <person name="Camarero S."/>
            <person name="Ferreira P."/>
            <person name="Molpeceres G."/>
            <person name="Ruiz-Duenas F.J."/>
            <person name="Serrano A."/>
            <person name="Henrissat B."/>
            <person name="Drula E."/>
            <person name="Hughes K.W."/>
            <person name="Mata J.L."/>
            <person name="Ishikawa N.K."/>
            <person name="Vargas-Isla R."/>
            <person name="Ushijima S."/>
            <person name="Smith C.A."/>
            <person name="Ahrendt S."/>
            <person name="Andreopoulos W."/>
            <person name="He G."/>
            <person name="Labutti K."/>
            <person name="Lipzen A."/>
            <person name="Ng V."/>
            <person name="Riley R."/>
            <person name="Sandor L."/>
            <person name="Barry K."/>
            <person name="Martinez A.T."/>
            <person name="Xiao Y."/>
            <person name="Gibbons J.G."/>
            <person name="Terashima K."/>
            <person name="Grigoriev I.V."/>
            <person name="Hibbett D.S."/>
        </authorList>
    </citation>
    <scope>NUCLEOTIDE SEQUENCE</scope>
    <source>
        <strain evidence="2">RHP3577 ss4</strain>
    </source>
</reference>
<accession>A0ABQ8VFA9</accession>
<dbReference type="Proteomes" id="UP001150217">
    <property type="component" value="Unassembled WGS sequence"/>
</dbReference>
<gene>
    <name evidence="2" type="ORF">C8R41DRAFT_920091</name>
</gene>
<organism evidence="2 3">
    <name type="scientific">Lentinula lateritia</name>
    <dbReference type="NCBI Taxonomy" id="40482"/>
    <lineage>
        <taxon>Eukaryota</taxon>
        <taxon>Fungi</taxon>
        <taxon>Dikarya</taxon>
        <taxon>Basidiomycota</taxon>
        <taxon>Agaricomycotina</taxon>
        <taxon>Agaricomycetes</taxon>
        <taxon>Agaricomycetidae</taxon>
        <taxon>Agaricales</taxon>
        <taxon>Marasmiineae</taxon>
        <taxon>Omphalotaceae</taxon>
        <taxon>Lentinula</taxon>
    </lineage>
</organism>
<feature type="region of interest" description="Disordered" evidence="1">
    <location>
        <begin position="1"/>
        <end position="36"/>
    </location>
</feature>
<dbReference type="EMBL" id="JANVFT010000039">
    <property type="protein sequence ID" value="KAJ4492319.1"/>
    <property type="molecule type" value="Genomic_DNA"/>
</dbReference>
<comment type="caution">
    <text evidence="2">The sequence shown here is derived from an EMBL/GenBank/DDBJ whole genome shotgun (WGS) entry which is preliminary data.</text>
</comment>
<name>A0ABQ8VFA9_9AGAR</name>
<keyword evidence="3" id="KW-1185">Reference proteome</keyword>